<dbReference type="SUPFAM" id="SSF51161">
    <property type="entry name" value="Trimeric LpxA-like enzymes"/>
    <property type="match status" value="1"/>
</dbReference>
<proteinExistence type="predicted"/>
<accession>A0A382Q2Q4</accession>
<dbReference type="EMBL" id="UINC01111568">
    <property type="protein sequence ID" value="SVC79883.1"/>
    <property type="molecule type" value="Genomic_DNA"/>
</dbReference>
<gene>
    <name evidence="1" type="ORF">METZ01_LOCUS332737</name>
</gene>
<dbReference type="Pfam" id="PF00132">
    <property type="entry name" value="Hexapep"/>
    <property type="match status" value="1"/>
</dbReference>
<organism evidence="1">
    <name type="scientific">marine metagenome</name>
    <dbReference type="NCBI Taxonomy" id="408172"/>
    <lineage>
        <taxon>unclassified sequences</taxon>
        <taxon>metagenomes</taxon>
        <taxon>ecological metagenomes</taxon>
    </lineage>
</organism>
<evidence type="ECO:0000313" key="1">
    <source>
        <dbReference type="EMBL" id="SVC79883.1"/>
    </source>
</evidence>
<dbReference type="CDD" id="cd04645">
    <property type="entry name" value="LbH_gamma_CA_like"/>
    <property type="match status" value="1"/>
</dbReference>
<dbReference type="InterPro" id="IPR050484">
    <property type="entry name" value="Transf_Hexapept/Carb_Anhydrase"/>
</dbReference>
<feature type="non-terminal residue" evidence="1">
    <location>
        <position position="105"/>
    </location>
</feature>
<dbReference type="InterPro" id="IPR001451">
    <property type="entry name" value="Hexapep"/>
</dbReference>
<dbReference type="Gene3D" id="2.160.10.10">
    <property type="entry name" value="Hexapeptide repeat proteins"/>
    <property type="match status" value="1"/>
</dbReference>
<dbReference type="AlphaFoldDB" id="A0A382Q2Q4"/>
<dbReference type="PANTHER" id="PTHR13061">
    <property type="entry name" value="DYNACTIN SUBUNIT P25"/>
    <property type="match status" value="1"/>
</dbReference>
<dbReference type="InterPro" id="IPR047324">
    <property type="entry name" value="LbH_gamma_CA-like"/>
</dbReference>
<evidence type="ECO:0008006" key="2">
    <source>
        <dbReference type="Google" id="ProtNLM"/>
    </source>
</evidence>
<sequence length="105" mass="11255">MIREFKNKFPNIHPTVYIDDSAVIIGDVIVGKDSSLWPMTVVRGDVQAIKIGKCTNIQDACVLHVTHDGEFSPGGEPLLVGDSVTVGHRATLHACTVGNLCLIGM</sequence>
<name>A0A382Q2Q4_9ZZZZ</name>
<dbReference type="InterPro" id="IPR011004">
    <property type="entry name" value="Trimer_LpxA-like_sf"/>
</dbReference>
<dbReference type="PANTHER" id="PTHR13061:SF29">
    <property type="entry name" value="GAMMA CARBONIC ANHYDRASE-LIKE 1, MITOCHONDRIAL-RELATED"/>
    <property type="match status" value="1"/>
</dbReference>
<protein>
    <recommendedName>
        <fullName evidence="2">Gamma carbonic anhydrase family protein</fullName>
    </recommendedName>
</protein>
<reference evidence="1" key="1">
    <citation type="submission" date="2018-05" db="EMBL/GenBank/DDBJ databases">
        <authorList>
            <person name="Lanie J.A."/>
            <person name="Ng W.-L."/>
            <person name="Kazmierczak K.M."/>
            <person name="Andrzejewski T.M."/>
            <person name="Davidsen T.M."/>
            <person name="Wayne K.J."/>
            <person name="Tettelin H."/>
            <person name="Glass J.I."/>
            <person name="Rusch D."/>
            <person name="Podicherti R."/>
            <person name="Tsui H.-C.T."/>
            <person name="Winkler M.E."/>
        </authorList>
    </citation>
    <scope>NUCLEOTIDE SEQUENCE</scope>
</reference>